<sequence>MDYAVSVFSAGERQRLLRRGIEIPVTNGVFNQDVTLVWIMMLNQLVIFYAIKVGSYVKLAVGSAMLRRIRVQIISLRR</sequence>
<dbReference type="Proteomes" id="UP000069162">
    <property type="component" value="Chromosome"/>
</dbReference>
<protein>
    <submittedName>
        <fullName evidence="2">Uncharacterized protein</fullName>
    </submittedName>
</protein>
<accession>A0A806X6Y0</accession>
<dbReference type="AlphaFoldDB" id="A0A806X6Y0"/>
<keyword evidence="1" id="KW-0812">Transmembrane</keyword>
<feature type="transmembrane region" description="Helical" evidence="1">
    <location>
        <begin position="36"/>
        <end position="61"/>
    </location>
</feature>
<reference evidence="3" key="1">
    <citation type="submission" date="2015-10" db="EMBL/GenBank/DDBJ databases">
        <title>Complete Genome Sequencing of Klebsiella sp. strain G5.</title>
        <authorList>
            <person name="Chan K.-G."/>
            <person name="Chen J.-W."/>
        </authorList>
    </citation>
    <scope>NUCLEOTIDE SEQUENCE [LARGE SCALE GENOMIC DNA]</scope>
    <source>
        <strain evidence="3">G5</strain>
    </source>
</reference>
<evidence type="ECO:0000313" key="3">
    <source>
        <dbReference type="Proteomes" id="UP000069162"/>
    </source>
</evidence>
<gene>
    <name evidence="2" type="ORF">AO703_16360</name>
</gene>
<evidence type="ECO:0000313" key="2">
    <source>
        <dbReference type="EMBL" id="ALR77796.1"/>
    </source>
</evidence>
<keyword evidence="1" id="KW-0472">Membrane</keyword>
<dbReference type="KEGG" id="kle:AO703_16360"/>
<proteinExistence type="predicted"/>
<keyword evidence="1" id="KW-1133">Transmembrane helix</keyword>
<dbReference type="EMBL" id="CP012871">
    <property type="protein sequence ID" value="ALR77796.1"/>
    <property type="molecule type" value="Genomic_DNA"/>
</dbReference>
<organism evidence="2 3">
    <name type="scientific">[Enterobacter] lignolyticus</name>
    <dbReference type="NCBI Taxonomy" id="1334193"/>
    <lineage>
        <taxon>Bacteria</taxon>
        <taxon>Pseudomonadati</taxon>
        <taxon>Pseudomonadota</taxon>
        <taxon>Gammaproteobacteria</taxon>
        <taxon>Enterobacterales</taxon>
        <taxon>Enterobacteriaceae</taxon>
        <taxon>Pluralibacter</taxon>
    </lineage>
</organism>
<name>A0A806X6Y0_9ENTR</name>
<evidence type="ECO:0000256" key="1">
    <source>
        <dbReference type="SAM" id="Phobius"/>
    </source>
</evidence>